<dbReference type="EMBL" id="JBBPBN010000019">
    <property type="protein sequence ID" value="KAK9018204.1"/>
    <property type="molecule type" value="Genomic_DNA"/>
</dbReference>
<evidence type="ECO:0000313" key="1">
    <source>
        <dbReference type="EMBL" id="KAK9018204.1"/>
    </source>
</evidence>
<comment type="caution">
    <text evidence="1">The sequence shown here is derived from an EMBL/GenBank/DDBJ whole genome shotgun (WGS) entry which is preliminary data.</text>
</comment>
<evidence type="ECO:0000313" key="2">
    <source>
        <dbReference type="Proteomes" id="UP001396334"/>
    </source>
</evidence>
<name>A0ABR2RZQ7_9ROSI</name>
<accession>A0ABR2RZQ7</accession>
<organism evidence="1 2">
    <name type="scientific">Hibiscus sabdariffa</name>
    <name type="common">roselle</name>
    <dbReference type="NCBI Taxonomy" id="183260"/>
    <lineage>
        <taxon>Eukaryota</taxon>
        <taxon>Viridiplantae</taxon>
        <taxon>Streptophyta</taxon>
        <taxon>Embryophyta</taxon>
        <taxon>Tracheophyta</taxon>
        <taxon>Spermatophyta</taxon>
        <taxon>Magnoliopsida</taxon>
        <taxon>eudicotyledons</taxon>
        <taxon>Gunneridae</taxon>
        <taxon>Pentapetalae</taxon>
        <taxon>rosids</taxon>
        <taxon>malvids</taxon>
        <taxon>Malvales</taxon>
        <taxon>Malvaceae</taxon>
        <taxon>Malvoideae</taxon>
        <taxon>Hibiscus</taxon>
    </lineage>
</organism>
<sequence>MGHDHTTARATGSVSDMKHAISMVSSYKESLMQNSTIIPSEFEEIIEKGDIIIGEGEVMRREADGVISIDFSEQVLSLAEKSSEQTVVVKLLRHPIGYTSLRNKIYELRKPSQPIKLMDIENDYFLVSF</sequence>
<reference evidence="1 2" key="1">
    <citation type="journal article" date="2024" name="G3 (Bethesda)">
        <title>Genome assembly of Hibiscus sabdariffa L. provides insights into metabolisms of medicinal natural products.</title>
        <authorList>
            <person name="Kim T."/>
        </authorList>
    </citation>
    <scope>NUCLEOTIDE SEQUENCE [LARGE SCALE GENOMIC DNA]</scope>
    <source>
        <strain evidence="1">TK-2024</strain>
        <tissue evidence="1">Old leaves</tissue>
    </source>
</reference>
<dbReference type="Proteomes" id="UP001396334">
    <property type="component" value="Unassembled WGS sequence"/>
</dbReference>
<protein>
    <submittedName>
        <fullName evidence="1">Uncharacterized protein</fullName>
    </submittedName>
</protein>
<keyword evidence="2" id="KW-1185">Reference proteome</keyword>
<proteinExistence type="predicted"/>
<gene>
    <name evidence="1" type="ORF">V6N11_001183</name>
</gene>